<feature type="non-terminal residue" evidence="2">
    <location>
        <position position="46"/>
    </location>
</feature>
<evidence type="ECO:0000313" key="2">
    <source>
        <dbReference type="EMBL" id="GAG22758.1"/>
    </source>
</evidence>
<feature type="region of interest" description="Disordered" evidence="1">
    <location>
        <begin position="27"/>
        <end position="46"/>
    </location>
</feature>
<proteinExistence type="predicted"/>
<evidence type="ECO:0000256" key="1">
    <source>
        <dbReference type="SAM" id="MobiDB-lite"/>
    </source>
</evidence>
<protein>
    <submittedName>
        <fullName evidence="2">Uncharacterized protein</fullName>
    </submittedName>
</protein>
<dbReference type="AlphaFoldDB" id="X0WDX8"/>
<name>X0WDX8_9ZZZZ</name>
<sequence>MALDPGLAAAIAAGPSAYAAYRATTPAVSAPTPTPVQTAPAPVSVT</sequence>
<comment type="caution">
    <text evidence="2">The sequence shown here is derived from an EMBL/GenBank/DDBJ whole genome shotgun (WGS) entry which is preliminary data.</text>
</comment>
<organism evidence="2">
    <name type="scientific">marine sediment metagenome</name>
    <dbReference type="NCBI Taxonomy" id="412755"/>
    <lineage>
        <taxon>unclassified sequences</taxon>
        <taxon>metagenomes</taxon>
        <taxon>ecological metagenomes</taxon>
    </lineage>
</organism>
<gene>
    <name evidence="2" type="ORF">S01H1_49496</name>
</gene>
<reference evidence="2" key="1">
    <citation type="journal article" date="2014" name="Front. Microbiol.">
        <title>High frequency of phylogenetically diverse reductive dehalogenase-homologous genes in deep subseafloor sedimentary metagenomes.</title>
        <authorList>
            <person name="Kawai M."/>
            <person name="Futagami T."/>
            <person name="Toyoda A."/>
            <person name="Takaki Y."/>
            <person name="Nishi S."/>
            <person name="Hori S."/>
            <person name="Arai W."/>
            <person name="Tsubouchi T."/>
            <person name="Morono Y."/>
            <person name="Uchiyama I."/>
            <person name="Ito T."/>
            <person name="Fujiyama A."/>
            <person name="Inagaki F."/>
            <person name="Takami H."/>
        </authorList>
    </citation>
    <scope>NUCLEOTIDE SEQUENCE</scope>
    <source>
        <strain evidence="2">Expedition CK06-06</strain>
    </source>
</reference>
<accession>X0WDX8</accession>
<dbReference type="EMBL" id="BARS01031849">
    <property type="protein sequence ID" value="GAG22758.1"/>
    <property type="molecule type" value="Genomic_DNA"/>
</dbReference>